<evidence type="ECO:0000256" key="2">
    <source>
        <dbReference type="ARBA" id="ARBA00005201"/>
    </source>
</evidence>
<dbReference type="CDD" id="cd02064">
    <property type="entry name" value="FAD_synthetase_N"/>
    <property type="match status" value="1"/>
</dbReference>
<keyword evidence="3 14" id="KW-0285">Flavoprotein</keyword>
<dbReference type="InterPro" id="IPR004821">
    <property type="entry name" value="Cyt_trans-like"/>
</dbReference>
<evidence type="ECO:0000256" key="6">
    <source>
        <dbReference type="ARBA" id="ARBA00022695"/>
    </source>
</evidence>
<proteinExistence type="inferred from homology"/>
<dbReference type="EC" id="2.7.7.2" evidence="14"/>
<dbReference type="InterPro" id="IPR015864">
    <property type="entry name" value="FAD_synthase"/>
</dbReference>
<gene>
    <name evidence="16" type="ORF">JOD17_001729</name>
</gene>
<evidence type="ECO:0000256" key="9">
    <source>
        <dbReference type="ARBA" id="ARBA00022827"/>
    </source>
</evidence>
<evidence type="ECO:0000259" key="15">
    <source>
        <dbReference type="SMART" id="SM00904"/>
    </source>
</evidence>
<dbReference type="Pfam" id="PF06574">
    <property type="entry name" value="FAD_syn"/>
    <property type="match status" value="1"/>
</dbReference>
<dbReference type="NCBIfam" id="TIGR00125">
    <property type="entry name" value="cyt_tran_rel"/>
    <property type="match status" value="1"/>
</dbReference>
<dbReference type="InterPro" id="IPR015865">
    <property type="entry name" value="Riboflavin_kinase_bac/euk"/>
</dbReference>
<evidence type="ECO:0000256" key="8">
    <source>
        <dbReference type="ARBA" id="ARBA00022777"/>
    </source>
</evidence>
<dbReference type="RefSeq" id="WP_204696975.1">
    <property type="nucleotide sequence ID" value="NZ_JAFBEC010000004.1"/>
</dbReference>
<dbReference type="InterPro" id="IPR023468">
    <property type="entry name" value="Riboflavin_kinase"/>
</dbReference>
<keyword evidence="10 14" id="KW-0067">ATP-binding</keyword>
<dbReference type="InterPro" id="IPR023465">
    <property type="entry name" value="Riboflavin_kinase_dom_sf"/>
</dbReference>
<dbReference type="EMBL" id="JAFBEC010000004">
    <property type="protein sequence ID" value="MBM7632635.1"/>
    <property type="molecule type" value="Genomic_DNA"/>
</dbReference>
<dbReference type="InterPro" id="IPR002606">
    <property type="entry name" value="Riboflavin_kinase_bac"/>
</dbReference>
<dbReference type="PIRSF" id="PIRSF004491">
    <property type="entry name" value="FAD_Synth"/>
    <property type="match status" value="1"/>
</dbReference>
<keyword evidence="11" id="KW-0511">Multifunctional enzyme</keyword>
<evidence type="ECO:0000256" key="7">
    <source>
        <dbReference type="ARBA" id="ARBA00022741"/>
    </source>
</evidence>
<evidence type="ECO:0000313" key="17">
    <source>
        <dbReference type="Proteomes" id="UP000741863"/>
    </source>
</evidence>
<dbReference type="NCBIfam" id="TIGR00083">
    <property type="entry name" value="ribF"/>
    <property type="match status" value="1"/>
</dbReference>
<evidence type="ECO:0000256" key="11">
    <source>
        <dbReference type="ARBA" id="ARBA00023268"/>
    </source>
</evidence>
<evidence type="ECO:0000256" key="4">
    <source>
        <dbReference type="ARBA" id="ARBA00022643"/>
    </source>
</evidence>
<protein>
    <recommendedName>
        <fullName evidence="14">Riboflavin biosynthesis protein</fullName>
    </recommendedName>
    <domain>
        <recommendedName>
            <fullName evidence="14">Riboflavin kinase</fullName>
            <ecNumber evidence="14">2.7.1.26</ecNumber>
        </recommendedName>
        <alternativeName>
            <fullName evidence="14">Flavokinase</fullName>
        </alternativeName>
    </domain>
    <domain>
        <recommendedName>
            <fullName evidence="14">FMN adenylyltransferase</fullName>
            <ecNumber evidence="14">2.7.7.2</ecNumber>
        </recommendedName>
        <alternativeName>
            <fullName evidence="14">FAD pyrophosphorylase</fullName>
        </alternativeName>
        <alternativeName>
            <fullName evidence="14">FAD synthase</fullName>
        </alternativeName>
    </domain>
</protein>
<dbReference type="PANTHER" id="PTHR22749:SF6">
    <property type="entry name" value="RIBOFLAVIN KINASE"/>
    <property type="match status" value="1"/>
</dbReference>
<evidence type="ECO:0000256" key="13">
    <source>
        <dbReference type="ARBA" id="ARBA00049494"/>
    </source>
</evidence>
<evidence type="ECO:0000256" key="10">
    <source>
        <dbReference type="ARBA" id="ARBA00022840"/>
    </source>
</evidence>
<dbReference type="Gene3D" id="3.40.50.620">
    <property type="entry name" value="HUPs"/>
    <property type="match status" value="1"/>
</dbReference>
<comment type="similarity">
    <text evidence="14">Belongs to the ribF family.</text>
</comment>
<comment type="pathway">
    <text evidence="1 14">Cofactor biosynthesis; FAD biosynthesis; FAD from FMN: step 1/1.</text>
</comment>
<dbReference type="GO" id="GO:0003919">
    <property type="term" value="F:FMN adenylyltransferase activity"/>
    <property type="evidence" value="ECO:0007669"/>
    <property type="project" value="UniProtKB-EC"/>
</dbReference>
<keyword evidence="17" id="KW-1185">Reference proteome</keyword>
<comment type="catalytic activity">
    <reaction evidence="12 14">
        <text>riboflavin + ATP = FMN + ADP + H(+)</text>
        <dbReference type="Rhea" id="RHEA:14357"/>
        <dbReference type="ChEBI" id="CHEBI:15378"/>
        <dbReference type="ChEBI" id="CHEBI:30616"/>
        <dbReference type="ChEBI" id="CHEBI:57986"/>
        <dbReference type="ChEBI" id="CHEBI:58210"/>
        <dbReference type="ChEBI" id="CHEBI:456216"/>
        <dbReference type="EC" id="2.7.1.26"/>
    </reaction>
</comment>
<accession>A0ABS2PC59</accession>
<dbReference type="PANTHER" id="PTHR22749">
    <property type="entry name" value="RIBOFLAVIN KINASE/FMN ADENYLYLTRANSFERASE"/>
    <property type="match status" value="1"/>
</dbReference>
<comment type="pathway">
    <text evidence="2 14">Cofactor biosynthesis; FMN biosynthesis; FMN from riboflavin (ATP route): step 1/1.</text>
</comment>
<keyword evidence="6 14" id="KW-0548">Nucleotidyltransferase</keyword>
<dbReference type="Gene3D" id="2.40.30.30">
    <property type="entry name" value="Riboflavin kinase-like"/>
    <property type="match status" value="1"/>
</dbReference>
<evidence type="ECO:0000313" key="16">
    <source>
        <dbReference type="EMBL" id="MBM7632635.1"/>
    </source>
</evidence>
<evidence type="ECO:0000256" key="14">
    <source>
        <dbReference type="PIRNR" id="PIRNR004491"/>
    </source>
</evidence>
<dbReference type="GO" id="GO:0008531">
    <property type="term" value="F:riboflavin kinase activity"/>
    <property type="evidence" value="ECO:0007669"/>
    <property type="project" value="UniProtKB-EC"/>
</dbReference>
<evidence type="ECO:0000256" key="1">
    <source>
        <dbReference type="ARBA" id="ARBA00004726"/>
    </source>
</evidence>
<dbReference type="InterPro" id="IPR014729">
    <property type="entry name" value="Rossmann-like_a/b/a_fold"/>
</dbReference>
<comment type="catalytic activity">
    <reaction evidence="13 14">
        <text>FMN + ATP + H(+) = FAD + diphosphate</text>
        <dbReference type="Rhea" id="RHEA:17237"/>
        <dbReference type="ChEBI" id="CHEBI:15378"/>
        <dbReference type="ChEBI" id="CHEBI:30616"/>
        <dbReference type="ChEBI" id="CHEBI:33019"/>
        <dbReference type="ChEBI" id="CHEBI:57692"/>
        <dbReference type="ChEBI" id="CHEBI:58210"/>
        <dbReference type="EC" id="2.7.7.2"/>
    </reaction>
</comment>
<evidence type="ECO:0000256" key="3">
    <source>
        <dbReference type="ARBA" id="ARBA00022630"/>
    </source>
</evidence>
<evidence type="ECO:0000256" key="5">
    <source>
        <dbReference type="ARBA" id="ARBA00022679"/>
    </source>
</evidence>
<keyword evidence="8 14" id="KW-0418">Kinase</keyword>
<feature type="domain" description="Riboflavin kinase" evidence="15">
    <location>
        <begin position="187"/>
        <end position="313"/>
    </location>
</feature>
<dbReference type="NCBIfam" id="NF004162">
    <property type="entry name" value="PRK05627.1-5"/>
    <property type="match status" value="1"/>
</dbReference>
<sequence>MQIHYLTKGRSEEERNDNPAVSVALGYFDGVHQGHQRVIQEAKTKAKERGVESAVLTFHPHPKTVLGNDPVDVYDEITPLDQKIKAIESVGVDHVFVVTFDRELSSLSPQQFVDTYLIPIHAVHVVAGFDYSYGKFGKGSMETMPEHSKGRFTTSVVEKWEQEGEKVSSTRIRQAIKDGQMRLAQSLLTRPYQIDGKVIRGDQRGRELGFPTANLSLDVPFITPSTGVYVVDAIVMGRVYPALCNIGYLPTFFDDRKEVSIEVYLLDFDGDLYEETMIVQFYEKLRDDVKFSSADALVAQMKDDEKKALEYFKIS</sequence>
<reference evidence="16 17" key="1">
    <citation type="submission" date="2021-01" db="EMBL/GenBank/DDBJ databases">
        <title>Genomic Encyclopedia of Type Strains, Phase IV (KMG-IV): sequencing the most valuable type-strain genomes for metagenomic binning, comparative biology and taxonomic classification.</title>
        <authorList>
            <person name="Goeker M."/>
        </authorList>
    </citation>
    <scope>NUCLEOTIDE SEQUENCE [LARGE SCALE GENOMIC DNA]</scope>
    <source>
        <strain evidence="16 17">DSM 25540</strain>
    </source>
</reference>
<name>A0ABS2PC59_9BACL</name>
<organism evidence="16 17">
    <name type="scientific">Geomicrobium sediminis</name>
    <dbReference type="NCBI Taxonomy" id="1347788"/>
    <lineage>
        <taxon>Bacteria</taxon>
        <taxon>Bacillati</taxon>
        <taxon>Bacillota</taxon>
        <taxon>Bacilli</taxon>
        <taxon>Bacillales</taxon>
        <taxon>Geomicrobium</taxon>
    </lineage>
</organism>
<comment type="caution">
    <text evidence="16">The sequence shown here is derived from an EMBL/GenBank/DDBJ whole genome shotgun (WGS) entry which is preliminary data.</text>
</comment>
<dbReference type="EC" id="2.7.1.26" evidence="14"/>
<keyword evidence="9 14" id="KW-0274">FAD</keyword>
<dbReference type="SUPFAM" id="SSF82114">
    <property type="entry name" value="Riboflavin kinase-like"/>
    <property type="match status" value="1"/>
</dbReference>
<dbReference type="Pfam" id="PF01687">
    <property type="entry name" value="Flavokinase"/>
    <property type="match status" value="1"/>
</dbReference>
<evidence type="ECO:0000256" key="12">
    <source>
        <dbReference type="ARBA" id="ARBA00047880"/>
    </source>
</evidence>
<dbReference type="SMART" id="SM00904">
    <property type="entry name" value="Flavokinase"/>
    <property type="match status" value="1"/>
</dbReference>
<keyword evidence="4 14" id="KW-0288">FMN</keyword>
<keyword evidence="7 14" id="KW-0547">Nucleotide-binding</keyword>
<keyword evidence="5 14" id="KW-0808">Transferase</keyword>
<dbReference type="SUPFAM" id="SSF52374">
    <property type="entry name" value="Nucleotidylyl transferase"/>
    <property type="match status" value="1"/>
</dbReference>
<dbReference type="Proteomes" id="UP000741863">
    <property type="component" value="Unassembled WGS sequence"/>
</dbReference>